<dbReference type="PANTHER" id="PTHR23346">
    <property type="entry name" value="TRANSLATIONAL ACTIVATOR GCN1-RELATED"/>
    <property type="match status" value="1"/>
</dbReference>
<dbReference type="GO" id="GO:0005737">
    <property type="term" value="C:cytoplasm"/>
    <property type="evidence" value="ECO:0007669"/>
    <property type="project" value="UniProtKB-SubCell"/>
</dbReference>
<dbReference type="GO" id="GO:0043248">
    <property type="term" value="P:proteasome assembly"/>
    <property type="evidence" value="ECO:0007669"/>
    <property type="project" value="InterPro"/>
</dbReference>
<dbReference type="PANTHER" id="PTHR23346:SF19">
    <property type="entry name" value="PROTEASOME ADAPTER AND SCAFFOLD PROTEIN ECM29"/>
    <property type="match status" value="1"/>
</dbReference>
<dbReference type="GO" id="GO:0000502">
    <property type="term" value="C:proteasome complex"/>
    <property type="evidence" value="ECO:0007669"/>
    <property type="project" value="UniProtKB-KW"/>
</dbReference>
<dbReference type="GO" id="GO:0036503">
    <property type="term" value="P:ERAD pathway"/>
    <property type="evidence" value="ECO:0007669"/>
    <property type="project" value="TreeGrafter"/>
</dbReference>
<evidence type="ECO:0000256" key="1">
    <source>
        <dbReference type="ARBA" id="ARBA00004496"/>
    </source>
</evidence>
<dbReference type="InterPro" id="IPR055443">
    <property type="entry name" value="HEAT_ECM29"/>
</dbReference>
<dbReference type="OrthoDB" id="16066at2759"/>
<organism evidence="8 9">
    <name type="scientific">Morella rubra</name>
    <name type="common">Chinese bayberry</name>
    <dbReference type="NCBI Taxonomy" id="262757"/>
    <lineage>
        <taxon>Eukaryota</taxon>
        <taxon>Viridiplantae</taxon>
        <taxon>Streptophyta</taxon>
        <taxon>Embryophyta</taxon>
        <taxon>Tracheophyta</taxon>
        <taxon>Spermatophyta</taxon>
        <taxon>Magnoliopsida</taxon>
        <taxon>eudicotyledons</taxon>
        <taxon>Gunneridae</taxon>
        <taxon>Pentapetalae</taxon>
        <taxon>rosids</taxon>
        <taxon>fabids</taxon>
        <taxon>Fagales</taxon>
        <taxon>Myricaceae</taxon>
        <taxon>Morella</taxon>
    </lineage>
</organism>
<name>A0A6A1WUS8_9ROSI</name>
<keyword evidence="3" id="KW-0677">Repeat</keyword>
<feature type="domain" description="ECM29 ARM-like repeats" evidence="6">
    <location>
        <begin position="613"/>
        <end position="747"/>
    </location>
</feature>
<dbReference type="SUPFAM" id="SSF48371">
    <property type="entry name" value="ARM repeat"/>
    <property type="match status" value="2"/>
</dbReference>
<comment type="subcellular location">
    <subcellularLocation>
        <location evidence="1">Cytoplasm</location>
    </subcellularLocation>
</comment>
<proteinExistence type="predicted"/>
<dbReference type="Proteomes" id="UP000516437">
    <property type="component" value="Chromosome 1"/>
</dbReference>
<feature type="domain" description="Proteasome component Ecm29 N-terminal" evidence="5">
    <location>
        <begin position="87"/>
        <end position="313"/>
    </location>
</feature>
<dbReference type="InterPro" id="IPR016024">
    <property type="entry name" value="ARM-type_fold"/>
</dbReference>
<dbReference type="Pfam" id="PF23702">
    <property type="entry name" value="ARM_ECM29"/>
    <property type="match status" value="1"/>
</dbReference>
<feature type="domain" description="Proteasome component Ecm29 N-terminal" evidence="5">
    <location>
        <begin position="399"/>
        <end position="527"/>
    </location>
</feature>
<evidence type="ECO:0000259" key="5">
    <source>
        <dbReference type="Pfam" id="PF13001"/>
    </source>
</evidence>
<evidence type="ECO:0008006" key="10">
    <source>
        <dbReference type="Google" id="ProtNLM"/>
    </source>
</evidence>
<dbReference type="GO" id="GO:0005634">
    <property type="term" value="C:nucleus"/>
    <property type="evidence" value="ECO:0007669"/>
    <property type="project" value="TreeGrafter"/>
</dbReference>
<evidence type="ECO:0000256" key="4">
    <source>
        <dbReference type="ARBA" id="ARBA00022942"/>
    </source>
</evidence>
<dbReference type="InterPro" id="IPR011989">
    <property type="entry name" value="ARM-like"/>
</dbReference>
<feature type="domain" description="Proteasome adapter and scaffold protein ECM29 HEAT-repeat" evidence="7">
    <location>
        <begin position="1234"/>
        <end position="1368"/>
    </location>
</feature>
<evidence type="ECO:0000313" key="8">
    <source>
        <dbReference type="EMBL" id="KAB1227487.1"/>
    </source>
</evidence>
<dbReference type="GO" id="GO:0060090">
    <property type="term" value="F:molecular adaptor activity"/>
    <property type="evidence" value="ECO:0007669"/>
    <property type="project" value="InterPro"/>
</dbReference>
<reference evidence="8 9" key="1">
    <citation type="journal article" date="2019" name="Plant Biotechnol. J.">
        <title>The red bayberry genome and genetic basis of sex determination.</title>
        <authorList>
            <person name="Jia H.M."/>
            <person name="Jia H.J."/>
            <person name="Cai Q.L."/>
            <person name="Wang Y."/>
            <person name="Zhao H.B."/>
            <person name="Yang W.F."/>
            <person name="Wang G.Y."/>
            <person name="Li Y.H."/>
            <person name="Zhan D.L."/>
            <person name="Shen Y.T."/>
            <person name="Niu Q.F."/>
            <person name="Chang L."/>
            <person name="Qiu J."/>
            <person name="Zhao L."/>
            <person name="Xie H.B."/>
            <person name="Fu W.Y."/>
            <person name="Jin J."/>
            <person name="Li X.W."/>
            <person name="Jiao Y."/>
            <person name="Zhou C.C."/>
            <person name="Tu T."/>
            <person name="Chai C.Y."/>
            <person name="Gao J.L."/>
            <person name="Fan L.J."/>
            <person name="van de Weg E."/>
            <person name="Wang J.Y."/>
            <person name="Gao Z.S."/>
        </authorList>
    </citation>
    <scope>NUCLEOTIDE SEQUENCE [LARGE SCALE GENOMIC DNA]</scope>
    <source>
        <tissue evidence="8">Leaves</tissue>
    </source>
</reference>
<dbReference type="Pfam" id="PF24492">
    <property type="entry name" value="HEAT_ECM29"/>
    <property type="match status" value="1"/>
</dbReference>
<feature type="domain" description="Proteasome component Ecm29 N-terminal" evidence="5">
    <location>
        <begin position="21"/>
        <end position="62"/>
    </location>
</feature>
<accession>A0A6A1WUS8</accession>
<keyword evidence="4" id="KW-0647">Proteasome</keyword>
<dbReference type="Gene3D" id="1.25.10.10">
    <property type="entry name" value="Leucine-rich Repeat Variant"/>
    <property type="match status" value="3"/>
</dbReference>
<evidence type="ECO:0000256" key="3">
    <source>
        <dbReference type="ARBA" id="ARBA00022737"/>
    </source>
</evidence>
<dbReference type="EMBL" id="RXIC02000019">
    <property type="protein sequence ID" value="KAB1227487.1"/>
    <property type="molecule type" value="Genomic_DNA"/>
</dbReference>
<keyword evidence="2" id="KW-0963">Cytoplasm</keyword>
<dbReference type="InterPro" id="IPR055444">
    <property type="entry name" value="ARM_ECM29"/>
</dbReference>
<dbReference type="InterPro" id="IPR024372">
    <property type="entry name" value="Ecm29_N"/>
</dbReference>
<evidence type="ECO:0000313" key="9">
    <source>
        <dbReference type="Proteomes" id="UP000516437"/>
    </source>
</evidence>
<gene>
    <name evidence="8" type="ORF">CJ030_MR1G028861</name>
</gene>
<evidence type="ECO:0000259" key="7">
    <source>
        <dbReference type="Pfam" id="PF24492"/>
    </source>
</evidence>
<sequence length="1633" mass="181173">MAESSSSSAAANSDSEREEMLDRMLTRLALCDDSKLQALLSKLLPLTISSLSFQSTAVRNKLRMCYIGKGRIWVYAVDFDKESLGMVLEILSHVNKRVKHQPEIGLPLLELWKIYSEGNAVPMVRNFCIVYIEMAFERVHEQEKEDLAPILLVNISKLPHQHQEIILRIITKVIGECHSNQIHDEIAAKYRSINNPLDRDLFVEFCFHTILYQPTSQSGGCPPGLSVAQASRVTGKDQLKSDVLLMRKLGILNVIEAMELAPELAYPLYVSASVDWQEDVVKRGEELLKKKGSGANLDDPNLINRLFLLFNGSGTTSRLKQLGMEFTVWVFKHVRYATHYCLGYQNFCFSSTRIACTAHASTFQVYHLPLLLSAVLLSLASVIKLCPWETVSDSDVFSHLSDKTDMAVRLFDALKVEPQSLRFIIQEATNSLATAYKEAPTTVLKDLETLLLKYSQEVLNLINLLTYLSDVNFFLDLRFIGNFLLQHGCLFLGADQEQSEVRFCALRWATSLYDLQHCPSRFICMLGVADSKLDIREMALQGLFPVKDDGRPESQNLDLRYPNLGVMLDYIFTQQPMLSEPIESREHKLLFPSKTYVAMIKFLLKCFESELETKNSLEGSTGFRSSVEAFCSLLEHAMSFEGSVELHATASKALVEIASRLPEMIESHYAQKSSWLKQLLSHVDLDTRESAARLLGIASSPLPTTESAALISELIGLISGTNKFRFETQHGALCAIGYVTAACMSRTPAIPEALLHSALKCLVDVVVSETATLASVAMQAIGHIGLRVSLPPIVNDSSSVDVLVILHEKLRKLLAGDDIKAIQKIVISIGHICVKETSSSLLTIALDLTFSLSRSKVEEILFAAGEALSFLWGGVPVTADVILKTNYTSLSMASKFLTGDVNTSLSKYGPTWKSEVDEDYRVMVRETITRKLFDNLLYSTRKEERCAGTVWLLSLTMYCGHQQAIQQMLPEIQEAFSNLLGEQNELTQELASHGMSIVYELGDEEMKKNLVNALLVEDSEVFQEGAVGESLSGGKLTTYKELCSLANEMGQPDLIYKFMDLANYQVSLNSKRGAAFGFSKIAKQAGDALKPHLRSLIPRLVRYQYDPDKNVQVPSIFHIFFVVFLQKLWRSREASCVALADIIQGRKFDQVGKHLKRLWSAAFRAMDDIKETVRTSGDKLCRSVTSLTLRLCDVSLTDTSYASQAMDIILPFLLAEGILSKVDTIRKASIGVVIKLAKLHAANVGIKTEKLENLRISIAKGSPMWETLDLCIKVVDAESLDPLVPRLAQLVRSGVGLNTRVGVASFITLLVQNVGADIRTYTNMLLRLLFPVVKEEKSVAAKRAFASSCAIVLKHATPLQAEKLIEETAMLHSGDRNDQISCAILLKSYSSMASDVMGGYHAAVVPIIFVSSASRRFQLGHGEDFSTSGHPNATMTSPSTLVCVLVMFGCPTLSSLSNLKLWKELLFRFEDDKYVSGLFEELWEENTSGERVTLQLYLGEIVSLICEGIASSSWASKRKSAQAICKLSEVLGEFLSSYHQVLLQSLMKEVPGRLWEGKDALLYALGALSSSCHEAIYAQDPGCPNAILKLVSSACTKKAKKYREAAFSCLEQVSIFVSIPVIYAPNASFFALE</sequence>
<evidence type="ECO:0000259" key="6">
    <source>
        <dbReference type="Pfam" id="PF23702"/>
    </source>
</evidence>
<protein>
    <recommendedName>
        <fullName evidence="10">Proteasome-associated protein ECM29</fullName>
    </recommendedName>
</protein>
<dbReference type="Pfam" id="PF13001">
    <property type="entry name" value="ECM29_N"/>
    <property type="match status" value="3"/>
</dbReference>
<keyword evidence="9" id="KW-1185">Reference proteome</keyword>
<evidence type="ECO:0000256" key="2">
    <source>
        <dbReference type="ARBA" id="ARBA00022490"/>
    </source>
</evidence>
<comment type="caution">
    <text evidence="8">The sequence shown here is derived from an EMBL/GenBank/DDBJ whole genome shotgun (WGS) entry which is preliminary data.</text>
</comment>